<keyword evidence="3" id="KW-1185">Reference proteome</keyword>
<dbReference type="InterPro" id="IPR022016">
    <property type="entry name" value="DUF3597"/>
</dbReference>
<evidence type="ECO:0000256" key="1">
    <source>
        <dbReference type="SAM" id="MobiDB-lite"/>
    </source>
</evidence>
<dbReference type="Pfam" id="PF12200">
    <property type="entry name" value="DUF3597"/>
    <property type="match status" value="1"/>
</dbReference>
<proteinExistence type="predicted"/>
<organism evidence="2 3">
    <name type="scientific">Aspergillus terreus</name>
    <dbReference type="NCBI Taxonomy" id="33178"/>
    <lineage>
        <taxon>Eukaryota</taxon>
        <taxon>Fungi</taxon>
        <taxon>Dikarya</taxon>
        <taxon>Ascomycota</taxon>
        <taxon>Pezizomycotina</taxon>
        <taxon>Eurotiomycetes</taxon>
        <taxon>Eurotiomycetidae</taxon>
        <taxon>Eurotiales</taxon>
        <taxon>Aspergillaceae</taxon>
        <taxon>Aspergillus</taxon>
        <taxon>Aspergillus subgen. Circumdati</taxon>
    </lineage>
</organism>
<dbReference type="EMBL" id="BLJY01000016">
    <property type="protein sequence ID" value="GFF21773.1"/>
    <property type="molecule type" value="Genomic_DNA"/>
</dbReference>
<dbReference type="SUPFAM" id="SSF158634">
    <property type="entry name" value="RPA2825-like"/>
    <property type="match status" value="1"/>
</dbReference>
<sequence length="547" mass="60923">MLAAAGSYAAAPEPEASGNRAGSSEIAISPHSEDYGNKLQMLQLDPQAVRVAQKDEPHVTQGERLSVPVDVIGEHSDGHKNKVRQDAAAKTTSRWLQEMGLQSSENLKETSAMDELTTSSTHSENVLEVERIRKALEARAQRHTLKLNWRQSIVDLLKLLNMDSDIQARSRLAKLLNVQNFPPGSPEGNMALHRAVIQELARNGGELPRDTRNQLVDPGKSPSMVDIDSDESEVDSVFSDDSTASSVSAFSQTANPALEIAHLLISNNALGALLQSAYASYSTRRVTRKFKSLVSQYGRDLMSEASGEAQRVAAQFVHHAARQITIQLTRAMAPEAKYSFVSNRKELEKLLIAQSAKRRAASDPKDQLSDTEAEYSEQSESESELSLHVLQEVEQFMVESKAFTTLVARMREWLGIVDQDVDENMPIEHVSRSLEPSDSINCAATKQTAHSRMPELSQQLTTPEAIDKEANQSFLRRALSWVTLIEPMFWPRPPEGFKRITWRSPLGKPLYIDVKAREGSAVERLQESTEQYPPSKWKIPPSLFQYK</sequence>
<accession>A0A5M3ZDV1</accession>
<feature type="region of interest" description="Disordered" evidence="1">
    <location>
        <begin position="102"/>
        <end position="122"/>
    </location>
</feature>
<feature type="region of interest" description="Disordered" evidence="1">
    <location>
        <begin position="361"/>
        <end position="383"/>
    </location>
</feature>
<reference evidence="2 3" key="1">
    <citation type="submission" date="2020-01" db="EMBL/GenBank/DDBJ databases">
        <title>Aspergillus terreus IFO 6365 whole genome shotgun sequence.</title>
        <authorList>
            <person name="Kanamasa S."/>
            <person name="Takahashi H."/>
        </authorList>
    </citation>
    <scope>NUCLEOTIDE SEQUENCE [LARGE SCALE GENOMIC DNA]</scope>
    <source>
        <strain evidence="2 3">IFO 6365</strain>
    </source>
</reference>
<feature type="compositionally biased region" description="Acidic residues" evidence="1">
    <location>
        <begin position="369"/>
        <end position="383"/>
    </location>
</feature>
<name>A0A5M3ZDV1_ASPTE</name>
<feature type="compositionally biased region" description="Low complexity" evidence="1">
    <location>
        <begin position="1"/>
        <end position="18"/>
    </location>
</feature>
<protein>
    <submittedName>
        <fullName evidence="2">DUF3597-domain-containing protein</fullName>
    </submittedName>
</protein>
<dbReference type="AlphaFoldDB" id="A0A5M3ZDV1"/>
<gene>
    <name evidence="2" type="ORF">ATEIFO6365_0016009700</name>
</gene>
<dbReference type="Proteomes" id="UP000452235">
    <property type="component" value="Unassembled WGS sequence"/>
</dbReference>
<dbReference type="OrthoDB" id="4500628at2759"/>
<comment type="caution">
    <text evidence="2">The sequence shown here is derived from an EMBL/GenBank/DDBJ whole genome shotgun (WGS) entry which is preliminary data.</text>
</comment>
<feature type="region of interest" description="Disordered" evidence="1">
    <location>
        <begin position="206"/>
        <end position="227"/>
    </location>
</feature>
<feature type="region of interest" description="Disordered" evidence="1">
    <location>
        <begin position="1"/>
        <end position="31"/>
    </location>
</feature>
<evidence type="ECO:0000313" key="2">
    <source>
        <dbReference type="EMBL" id="GFF21773.1"/>
    </source>
</evidence>
<evidence type="ECO:0000313" key="3">
    <source>
        <dbReference type="Proteomes" id="UP000452235"/>
    </source>
</evidence>